<feature type="transmembrane region" description="Helical" evidence="1">
    <location>
        <begin position="52"/>
        <end position="72"/>
    </location>
</feature>
<protein>
    <recommendedName>
        <fullName evidence="4">Iron transporter</fullName>
    </recommendedName>
</protein>
<evidence type="ECO:0000256" key="1">
    <source>
        <dbReference type="SAM" id="Phobius"/>
    </source>
</evidence>
<dbReference type="Proteomes" id="UP000075636">
    <property type="component" value="Unassembled WGS sequence"/>
</dbReference>
<keyword evidence="1" id="KW-1133">Transmembrane helix</keyword>
<proteinExistence type="predicted"/>
<name>A0A149TIH7_9PROT</name>
<gene>
    <name evidence="2" type="ORF">AD945_09075</name>
</gene>
<dbReference type="STRING" id="318683.A0U94_00500"/>
<keyword evidence="1" id="KW-0472">Membrane</keyword>
<reference evidence="2 3" key="1">
    <citation type="submission" date="2015-06" db="EMBL/GenBank/DDBJ databases">
        <title>Improved classification and identification of acetic acid bacteria using matrix-assisted laser desorption/ionization time-of-flight mass spectrometry; Gluconobacter nephelii and Gluconobacter uchimurae are later heterotypic synonyms of Gluconobacter japonicus and Gluconobacter oxydans, respectively.</title>
        <authorList>
            <person name="Li L."/>
            <person name="Cleenwerck I."/>
            <person name="De Vuyst L."/>
            <person name="Vandamme P."/>
        </authorList>
    </citation>
    <scope>NUCLEOTIDE SEQUENCE [LARGE SCALE GENOMIC DNA]</scope>
    <source>
        <strain evidence="2 3">LMG 1768</strain>
    </source>
</reference>
<dbReference type="PATRIC" id="fig|318683.6.peg.612"/>
<evidence type="ECO:0000313" key="3">
    <source>
        <dbReference type="Proteomes" id="UP000075636"/>
    </source>
</evidence>
<keyword evidence="1" id="KW-0812">Transmembrane</keyword>
<dbReference type="AlphaFoldDB" id="A0A149TIH7"/>
<evidence type="ECO:0000313" key="2">
    <source>
        <dbReference type="EMBL" id="KXV47834.1"/>
    </source>
</evidence>
<dbReference type="RefSeq" id="WP_062108206.1">
    <property type="nucleotide sequence ID" value="NZ_LHZR01000107.1"/>
</dbReference>
<feature type="transmembrane region" description="Helical" evidence="1">
    <location>
        <begin position="20"/>
        <end position="40"/>
    </location>
</feature>
<feature type="transmembrane region" description="Helical" evidence="1">
    <location>
        <begin position="78"/>
        <end position="98"/>
    </location>
</feature>
<organism evidence="2 3">
    <name type="scientific">Gluconobacter albidus</name>
    <dbReference type="NCBI Taxonomy" id="318683"/>
    <lineage>
        <taxon>Bacteria</taxon>
        <taxon>Pseudomonadati</taxon>
        <taxon>Pseudomonadota</taxon>
        <taxon>Alphaproteobacteria</taxon>
        <taxon>Acetobacterales</taxon>
        <taxon>Acetobacteraceae</taxon>
        <taxon>Gluconobacter</taxon>
    </lineage>
</organism>
<sequence>MTKLPQTLDNRHWVAKVSAAILAGGGMTFAIMAVLGRLIGANGDPRSLSAQALMWLTAVLWVLMLGTCFLFPTGRRAWAVLGGGCVAFWGLFLLLRALS</sequence>
<accession>A0A149TIH7</accession>
<dbReference type="EMBL" id="LHZR01000107">
    <property type="protein sequence ID" value="KXV47834.1"/>
    <property type="molecule type" value="Genomic_DNA"/>
</dbReference>
<comment type="caution">
    <text evidence="2">The sequence shown here is derived from an EMBL/GenBank/DDBJ whole genome shotgun (WGS) entry which is preliminary data.</text>
</comment>
<dbReference type="OrthoDB" id="7509319at2"/>
<evidence type="ECO:0008006" key="4">
    <source>
        <dbReference type="Google" id="ProtNLM"/>
    </source>
</evidence>